<dbReference type="PANTHER" id="PTHR10835:SF0">
    <property type="entry name" value="SQUALENE MONOOXYGENASE"/>
    <property type="match status" value="1"/>
</dbReference>
<proteinExistence type="inferred from homology"/>
<dbReference type="HOGENOM" id="CLU_026390_0_1_1"/>
<keyword evidence="5 10" id="KW-0285">Flavoprotein</keyword>
<evidence type="ECO:0000256" key="7">
    <source>
        <dbReference type="ARBA" id="ARBA00022848"/>
    </source>
</evidence>
<evidence type="ECO:0000256" key="6">
    <source>
        <dbReference type="ARBA" id="ARBA00022827"/>
    </source>
</evidence>
<evidence type="ECO:0000256" key="2">
    <source>
        <dbReference type="ARBA" id="ARBA00004154"/>
    </source>
</evidence>
<dbReference type="GO" id="GO:0004506">
    <property type="term" value="F:squalene monooxygenase activity"/>
    <property type="evidence" value="ECO:0007669"/>
    <property type="project" value="UniProtKB-UniRule"/>
</dbReference>
<dbReference type="Proteomes" id="UP000054549">
    <property type="component" value="Unassembled WGS sequence"/>
</dbReference>
<evidence type="ECO:0000256" key="1">
    <source>
        <dbReference type="ARBA" id="ARBA00001974"/>
    </source>
</evidence>
<keyword evidence="7" id="KW-0492">Microsome</keyword>
<comment type="catalytic activity">
    <reaction evidence="10">
        <text>squalene + reduced [NADPH--hemoprotein reductase] + O2 = (S)-2,3-epoxysqualene + oxidized [NADPH--hemoprotein reductase] + H2O + H(+)</text>
        <dbReference type="Rhea" id="RHEA:25282"/>
        <dbReference type="Rhea" id="RHEA-COMP:11964"/>
        <dbReference type="Rhea" id="RHEA-COMP:11965"/>
        <dbReference type="ChEBI" id="CHEBI:15377"/>
        <dbReference type="ChEBI" id="CHEBI:15378"/>
        <dbReference type="ChEBI" id="CHEBI:15379"/>
        <dbReference type="ChEBI" id="CHEBI:15440"/>
        <dbReference type="ChEBI" id="CHEBI:15441"/>
        <dbReference type="ChEBI" id="CHEBI:57618"/>
        <dbReference type="ChEBI" id="CHEBI:58210"/>
        <dbReference type="EC" id="1.14.14.17"/>
    </reaction>
</comment>
<dbReference type="Gene3D" id="3.50.50.60">
    <property type="entry name" value="FAD/NAD(P)-binding domain"/>
    <property type="match status" value="1"/>
</dbReference>
<evidence type="ECO:0000259" key="12">
    <source>
        <dbReference type="Pfam" id="PF08491"/>
    </source>
</evidence>
<sequence length="544" mass="59880">MNQDDGHTRYDVLIVGAGIAGSALAHALSTIHRPNGAQLRIALLERSLAEPDRIVGELLQPGGVMALRQLGLESCLENIDAIPCRGYCVYDNGKSVQIPYPGGHEGRSFHHGRFVMNLRGAAKKAKGVEVIEATVTDLLEDESTNRVVGVRATRKSPPSNSTKPPPTEMPMIDASHESEKETFLADLVVISDGCFSNFRTTVLGSKVKADTTSHFVGVVLEDAVLPIPKHGNVALVHGSGPVLLYQISERDTRMLVDVQIPLPKDLKAHILNKVLPQLPPGIHQSIQNALNKDRLRRMPNSFLPPIKQGSRDGKKGVVLLGDSWNMRHPLTGGGMTVALHDVVQLRELLSRVDNLSDWEGIRTLLHRWYWSRKPLSSTVNILSVALYDLFAADDEELEILRTGCFKYFECGGECIDGPVSLLAGIAHSPVLLAYHFFSVAFYSIWVLFTHPRIVSTRVAASDKSTKPQVARVYEYPALALKGVRTIWTACVVFGPLLWSEIRWWAPHDHTTRFKVIMSAVLPLGLVFFGACMGWRWIAASGLAV</sequence>
<dbReference type="Pfam" id="PF08491">
    <property type="entry name" value="SE"/>
    <property type="match status" value="1"/>
</dbReference>
<dbReference type="EMBL" id="KN818292">
    <property type="protein sequence ID" value="KIL60851.1"/>
    <property type="molecule type" value="Genomic_DNA"/>
</dbReference>
<comment type="subcellular location">
    <subcellularLocation>
        <location evidence="10">Endoplasmic reticulum membrane</location>
        <topology evidence="10">Multi-pass membrane protein</topology>
    </subcellularLocation>
    <subcellularLocation>
        <location evidence="2">Microsome membrane</location>
        <topology evidence="2">Multi-pass membrane protein</topology>
    </subcellularLocation>
</comment>
<dbReference type="EC" id="1.14.14.17" evidence="4 10"/>
<evidence type="ECO:0000313" key="13">
    <source>
        <dbReference type="EMBL" id="KIL60851.1"/>
    </source>
</evidence>
<name>A0A0C2WVM6_AMAMK</name>
<comment type="function">
    <text evidence="10">Catalyzes the stereospecific oxidation of squalene to (S)-2,3-epoxysqualene, and is considered to be a rate-limiting enzyme in steroid biosynthesis.</text>
</comment>
<comment type="similarity">
    <text evidence="3 10">Belongs to the squalene monooxygenase family.</text>
</comment>
<evidence type="ECO:0000313" key="14">
    <source>
        <dbReference type="Proteomes" id="UP000054549"/>
    </source>
</evidence>
<keyword evidence="10" id="KW-1133">Transmembrane helix</keyword>
<dbReference type="GO" id="GO:0006696">
    <property type="term" value="P:ergosterol biosynthetic process"/>
    <property type="evidence" value="ECO:0007669"/>
    <property type="project" value="TreeGrafter"/>
</dbReference>
<keyword evidence="10" id="KW-0256">Endoplasmic reticulum</keyword>
<keyword evidence="10" id="KW-0812">Transmembrane</keyword>
<comment type="cofactor">
    <cofactor evidence="1 10">
        <name>FAD</name>
        <dbReference type="ChEBI" id="CHEBI:57692"/>
    </cofactor>
</comment>
<keyword evidence="6 10" id="KW-0274">FAD</keyword>
<feature type="transmembrane region" description="Helical" evidence="10">
    <location>
        <begin position="12"/>
        <end position="31"/>
    </location>
</feature>
<keyword evidence="9 10" id="KW-0472">Membrane</keyword>
<dbReference type="GO" id="GO:0005789">
    <property type="term" value="C:endoplasmic reticulum membrane"/>
    <property type="evidence" value="ECO:0007669"/>
    <property type="project" value="UniProtKB-SubCell"/>
</dbReference>
<dbReference type="UniPathway" id="UPA00767">
    <property type="reaction ID" value="UER00752"/>
</dbReference>
<evidence type="ECO:0000256" key="3">
    <source>
        <dbReference type="ARBA" id="ARBA00008802"/>
    </source>
</evidence>
<dbReference type="SUPFAM" id="SSF51905">
    <property type="entry name" value="FAD/NAD(P)-binding domain"/>
    <property type="match status" value="1"/>
</dbReference>
<evidence type="ECO:0000256" key="5">
    <source>
        <dbReference type="ARBA" id="ARBA00022630"/>
    </source>
</evidence>
<protein>
    <recommendedName>
        <fullName evidence="4 10">Squalene monooxygenase</fullName>
        <ecNumber evidence="4 10">1.14.14.17</ecNumber>
    </recommendedName>
</protein>
<feature type="transmembrane region" description="Helical" evidence="10">
    <location>
        <begin position="430"/>
        <end position="448"/>
    </location>
</feature>
<dbReference type="GO" id="GO:0050660">
    <property type="term" value="F:flavin adenine dinucleotide binding"/>
    <property type="evidence" value="ECO:0007669"/>
    <property type="project" value="UniProtKB-UniRule"/>
</dbReference>
<dbReference type="InParanoid" id="A0A0C2WVM6"/>
<dbReference type="PRINTS" id="PR00420">
    <property type="entry name" value="RNGMNOXGNASE"/>
</dbReference>
<dbReference type="OrthoDB" id="1678617at2759"/>
<gene>
    <name evidence="13" type="ORF">M378DRAFT_83251</name>
</gene>
<keyword evidence="14" id="KW-1185">Reference proteome</keyword>
<organism evidence="13 14">
    <name type="scientific">Amanita muscaria (strain Koide BX008)</name>
    <dbReference type="NCBI Taxonomy" id="946122"/>
    <lineage>
        <taxon>Eukaryota</taxon>
        <taxon>Fungi</taxon>
        <taxon>Dikarya</taxon>
        <taxon>Basidiomycota</taxon>
        <taxon>Agaricomycotina</taxon>
        <taxon>Agaricomycetes</taxon>
        <taxon>Agaricomycetidae</taxon>
        <taxon>Agaricales</taxon>
        <taxon>Pluteineae</taxon>
        <taxon>Amanitaceae</taxon>
        <taxon>Amanita</taxon>
    </lineage>
</organism>
<evidence type="ECO:0000256" key="10">
    <source>
        <dbReference type="RuleBase" id="RU367121"/>
    </source>
</evidence>
<dbReference type="STRING" id="946122.A0A0C2WVM6"/>
<dbReference type="FunCoup" id="A0A0C2WVM6">
    <property type="interactions" value="174"/>
</dbReference>
<evidence type="ECO:0000256" key="8">
    <source>
        <dbReference type="ARBA" id="ARBA00023002"/>
    </source>
</evidence>
<dbReference type="InterPro" id="IPR040125">
    <property type="entry name" value="Squalene_monox"/>
</dbReference>
<evidence type="ECO:0000256" key="9">
    <source>
        <dbReference type="ARBA" id="ARBA00023136"/>
    </source>
</evidence>
<feature type="transmembrane region" description="Helical" evidence="10">
    <location>
        <begin position="515"/>
        <end position="537"/>
    </location>
</feature>
<dbReference type="InterPro" id="IPR013698">
    <property type="entry name" value="Squalene_epoxidase"/>
</dbReference>
<dbReference type="AlphaFoldDB" id="A0A0C2WVM6"/>
<dbReference type="PANTHER" id="PTHR10835">
    <property type="entry name" value="SQUALENE MONOOXYGENASE"/>
    <property type="match status" value="1"/>
</dbReference>
<dbReference type="InterPro" id="IPR036188">
    <property type="entry name" value="FAD/NAD-bd_sf"/>
</dbReference>
<feature type="region of interest" description="Disordered" evidence="11">
    <location>
        <begin position="150"/>
        <end position="172"/>
    </location>
</feature>
<evidence type="ECO:0000256" key="4">
    <source>
        <dbReference type="ARBA" id="ARBA00012312"/>
    </source>
</evidence>
<feature type="domain" description="Squalene epoxidase" evidence="12">
    <location>
        <begin position="185"/>
        <end position="454"/>
    </location>
</feature>
<accession>A0A0C2WVM6</accession>
<reference evidence="13 14" key="1">
    <citation type="submission" date="2014-04" db="EMBL/GenBank/DDBJ databases">
        <title>Evolutionary Origins and Diversification of the Mycorrhizal Mutualists.</title>
        <authorList>
            <consortium name="DOE Joint Genome Institute"/>
            <consortium name="Mycorrhizal Genomics Consortium"/>
            <person name="Kohler A."/>
            <person name="Kuo A."/>
            <person name="Nagy L.G."/>
            <person name="Floudas D."/>
            <person name="Copeland A."/>
            <person name="Barry K.W."/>
            <person name="Cichocki N."/>
            <person name="Veneault-Fourrey C."/>
            <person name="LaButti K."/>
            <person name="Lindquist E.A."/>
            <person name="Lipzen A."/>
            <person name="Lundell T."/>
            <person name="Morin E."/>
            <person name="Murat C."/>
            <person name="Riley R."/>
            <person name="Ohm R."/>
            <person name="Sun H."/>
            <person name="Tunlid A."/>
            <person name="Henrissat B."/>
            <person name="Grigoriev I.V."/>
            <person name="Hibbett D.S."/>
            <person name="Martin F."/>
        </authorList>
    </citation>
    <scope>NUCLEOTIDE SEQUENCE [LARGE SCALE GENOMIC DNA]</scope>
    <source>
        <strain evidence="13 14">Koide BX008</strain>
    </source>
</reference>
<evidence type="ECO:0000256" key="11">
    <source>
        <dbReference type="SAM" id="MobiDB-lite"/>
    </source>
</evidence>
<keyword evidence="8 10" id="KW-0560">Oxidoreductase</keyword>